<dbReference type="EMBL" id="CYRY02026160">
    <property type="protein sequence ID" value="VCW98631.1"/>
    <property type="molecule type" value="Genomic_DNA"/>
</dbReference>
<comment type="caution">
    <text evidence="2">The sequence shown here is derived from an EMBL/GenBank/DDBJ whole genome shotgun (WGS) entry which is preliminary data.</text>
</comment>
<evidence type="ECO:0000256" key="1">
    <source>
        <dbReference type="SAM" id="SignalP"/>
    </source>
</evidence>
<feature type="chain" id="PRO_5040816149" evidence="1">
    <location>
        <begin position="19"/>
        <end position="117"/>
    </location>
</feature>
<sequence>MCCLLVPGMLLLQRLGTGLDGPLRWPRRPLGPDGRGFSQSFFSGVTSSLLPSVSGDSMCSANGKETSVKLPQPCDSATEPLANLVEAFLALSETLVGGLAETNSYTEACRAPSSFIT</sequence>
<evidence type="ECO:0000313" key="2">
    <source>
        <dbReference type="EMBL" id="VCW98631.1"/>
    </source>
</evidence>
<dbReference type="AlphaFoldDB" id="A0A9X9LXA1"/>
<feature type="signal peptide" evidence="1">
    <location>
        <begin position="1"/>
        <end position="18"/>
    </location>
</feature>
<gene>
    <name evidence="2" type="ORF">BN2614_LOCUS1</name>
</gene>
<organism evidence="2 3">
    <name type="scientific">Gulo gulo</name>
    <name type="common">Wolverine</name>
    <name type="synonym">Gluton</name>
    <dbReference type="NCBI Taxonomy" id="48420"/>
    <lineage>
        <taxon>Eukaryota</taxon>
        <taxon>Metazoa</taxon>
        <taxon>Chordata</taxon>
        <taxon>Craniata</taxon>
        <taxon>Vertebrata</taxon>
        <taxon>Euteleostomi</taxon>
        <taxon>Mammalia</taxon>
        <taxon>Eutheria</taxon>
        <taxon>Laurasiatheria</taxon>
        <taxon>Carnivora</taxon>
        <taxon>Caniformia</taxon>
        <taxon>Musteloidea</taxon>
        <taxon>Mustelidae</taxon>
        <taxon>Guloninae</taxon>
        <taxon>Gulo</taxon>
    </lineage>
</organism>
<keyword evidence="1" id="KW-0732">Signal</keyword>
<protein>
    <submittedName>
        <fullName evidence="2">Uncharacterized protein</fullName>
    </submittedName>
</protein>
<reference evidence="2 3" key="1">
    <citation type="submission" date="2018-10" db="EMBL/GenBank/DDBJ databases">
        <authorList>
            <person name="Ekblom R."/>
            <person name="Jareborg N."/>
        </authorList>
    </citation>
    <scope>NUCLEOTIDE SEQUENCE [LARGE SCALE GENOMIC DNA]</scope>
    <source>
        <tissue evidence="2">Muscle</tissue>
    </source>
</reference>
<keyword evidence="3" id="KW-1185">Reference proteome</keyword>
<dbReference type="Proteomes" id="UP000269945">
    <property type="component" value="Unassembled WGS sequence"/>
</dbReference>
<evidence type="ECO:0000313" key="3">
    <source>
        <dbReference type="Proteomes" id="UP000269945"/>
    </source>
</evidence>
<name>A0A9X9LXA1_GULGU</name>
<accession>A0A9X9LXA1</accession>
<proteinExistence type="predicted"/>